<keyword evidence="2" id="KW-0732">Signal</keyword>
<keyword evidence="1" id="KW-0175">Coiled coil</keyword>
<evidence type="ECO:0000256" key="1">
    <source>
        <dbReference type="SAM" id="Coils"/>
    </source>
</evidence>
<comment type="caution">
    <text evidence="3">The sequence shown here is derived from an EMBL/GenBank/DDBJ whole genome shotgun (WGS) entry which is preliminary data.</text>
</comment>
<protein>
    <submittedName>
        <fullName evidence="3">Uncharacterized protein</fullName>
    </submittedName>
</protein>
<evidence type="ECO:0000313" key="4">
    <source>
        <dbReference type="Proteomes" id="UP000636888"/>
    </source>
</evidence>
<sequence>MRKLAIMLAAAMCMSTAAPAFADMAGTAQKDECLLASKNCSNTVDDIQNQVRRLTAEIQKGTKVYSPDELAKLQMKLNDIKAMIERMNEE</sequence>
<feature type="chain" id="PRO_5035213676" evidence="2">
    <location>
        <begin position="23"/>
        <end position="90"/>
    </location>
</feature>
<dbReference type="EMBL" id="JAEMHM010000019">
    <property type="protein sequence ID" value="MBJ6727006.1"/>
    <property type="molecule type" value="Genomic_DNA"/>
</dbReference>
<evidence type="ECO:0000313" key="3">
    <source>
        <dbReference type="EMBL" id="MBJ6727006.1"/>
    </source>
</evidence>
<feature type="signal peptide" evidence="2">
    <location>
        <begin position="1"/>
        <end position="22"/>
    </location>
</feature>
<accession>A0A8J7M1L7</accession>
<gene>
    <name evidence="3" type="ORF">JFN93_20030</name>
</gene>
<organism evidence="3 4">
    <name type="scientific">Geomesophilobacter sediminis</name>
    <dbReference type="NCBI Taxonomy" id="2798584"/>
    <lineage>
        <taxon>Bacteria</taxon>
        <taxon>Pseudomonadati</taxon>
        <taxon>Thermodesulfobacteriota</taxon>
        <taxon>Desulfuromonadia</taxon>
        <taxon>Geobacterales</taxon>
        <taxon>Geobacteraceae</taxon>
        <taxon>Geomesophilobacter</taxon>
    </lineage>
</organism>
<name>A0A8J7M1L7_9BACT</name>
<dbReference type="Proteomes" id="UP000636888">
    <property type="component" value="Unassembled WGS sequence"/>
</dbReference>
<keyword evidence="4" id="KW-1185">Reference proteome</keyword>
<dbReference type="AlphaFoldDB" id="A0A8J7M1L7"/>
<proteinExistence type="predicted"/>
<feature type="coiled-coil region" evidence="1">
    <location>
        <begin position="37"/>
        <end position="90"/>
    </location>
</feature>
<evidence type="ECO:0000256" key="2">
    <source>
        <dbReference type="SAM" id="SignalP"/>
    </source>
</evidence>
<reference evidence="3" key="1">
    <citation type="submission" date="2020-12" db="EMBL/GenBank/DDBJ databases">
        <title>Geomonas sp. Red875, isolated from river sediment.</title>
        <authorList>
            <person name="Xu Z."/>
            <person name="Zhang Z."/>
            <person name="Masuda Y."/>
            <person name="Itoh H."/>
            <person name="Senoo K."/>
        </authorList>
    </citation>
    <scope>NUCLEOTIDE SEQUENCE</scope>
    <source>
        <strain evidence="3">Red875</strain>
    </source>
</reference>
<dbReference type="RefSeq" id="WP_199385923.1">
    <property type="nucleotide sequence ID" value="NZ_JAEMHM010000019.1"/>
</dbReference>